<dbReference type="InterPro" id="IPR005248">
    <property type="entry name" value="NadD/NMNAT"/>
</dbReference>
<gene>
    <name evidence="10" type="primary">nadD</name>
    <name evidence="12" type="ORF">A3D77_01400</name>
</gene>
<dbReference type="AlphaFoldDB" id="A0A1F5ZTL4"/>
<evidence type="ECO:0000256" key="5">
    <source>
        <dbReference type="ARBA" id="ARBA00022695"/>
    </source>
</evidence>
<dbReference type="HAMAP" id="MF_00244">
    <property type="entry name" value="NaMN_adenylyltr"/>
    <property type="match status" value="1"/>
</dbReference>
<comment type="similarity">
    <text evidence="10">Belongs to the NadD family.</text>
</comment>
<dbReference type="UniPathway" id="UPA00253">
    <property type="reaction ID" value="UER00332"/>
</dbReference>
<dbReference type="InterPro" id="IPR004821">
    <property type="entry name" value="Cyt_trans-like"/>
</dbReference>
<evidence type="ECO:0000256" key="9">
    <source>
        <dbReference type="ARBA" id="ARBA00048721"/>
    </source>
</evidence>
<dbReference type="CDD" id="cd02165">
    <property type="entry name" value="NMNAT"/>
    <property type="match status" value="1"/>
</dbReference>
<keyword evidence="4 10" id="KW-0808">Transferase</keyword>
<reference evidence="12 13" key="1">
    <citation type="journal article" date="2016" name="Nat. Commun.">
        <title>Thousands of microbial genomes shed light on interconnected biogeochemical processes in an aquifer system.</title>
        <authorList>
            <person name="Anantharaman K."/>
            <person name="Brown C.T."/>
            <person name="Hug L.A."/>
            <person name="Sharon I."/>
            <person name="Castelle C.J."/>
            <person name="Probst A.J."/>
            <person name="Thomas B.C."/>
            <person name="Singh A."/>
            <person name="Wilkins M.J."/>
            <person name="Karaoz U."/>
            <person name="Brodie E.L."/>
            <person name="Williams K.H."/>
            <person name="Hubbard S.S."/>
            <person name="Banfield J.F."/>
        </authorList>
    </citation>
    <scope>NUCLEOTIDE SEQUENCE [LARGE SCALE GENOMIC DNA]</scope>
</reference>
<dbReference type="EC" id="2.7.7.18" evidence="10"/>
<proteinExistence type="inferred from homology"/>
<keyword evidence="7 10" id="KW-0067">ATP-binding</keyword>
<dbReference type="GO" id="GO:0009435">
    <property type="term" value="P:NAD+ biosynthetic process"/>
    <property type="evidence" value="ECO:0007669"/>
    <property type="project" value="UniProtKB-UniRule"/>
</dbReference>
<dbReference type="GO" id="GO:0005524">
    <property type="term" value="F:ATP binding"/>
    <property type="evidence" value="ECO:0007669"/>
    <property type="project" value="UniProtKB-KW"/>
</dbReference>
<dbReference type="PANTHER" id="PTHR39321">
    <property type="entry name" value="NICOTINATE-NUCLEOTIDE ADENYLYLTRANSFERASE-RELATED"/>
    <property type="match status" value="1"/>
</dbReference>
<evidence type="ECO:0000256" key="4">
    <source>
        <dbReference type="ARBA" id="ARBA00022679"/>
    </source>
</evidence>
<evidence type="ECO:0000313" key="13">
    <source>
        <dbReference type="Proteomes" id="UP000176923"/>
    </source>
</evidence>
<evidence type="ECO:0000256" key="6">
    <source>
        <dbReference type="ARBA" id="ARBA00022741"/>
    </source>
</evidence>
<dbReference type="InterPro" id="IPR014729">
    <property type="entry name" value="Rossmann-like_a/b/a_fold"/>
</dbReference>
<evidence type="ECO:0000259" key="11">
    <source>
        <dbReference type="Pfam" id="PF01467"/>
    </source>
</evidence>
<accession>A0A1F5ZTL4</accession>
<dbReference type="STRING" id="1798382.A3D77_01400"/>
<keyword evidence="6 10" id="KW-0547">Nucleotide-binding</keyword>
<dbReference type="Gene3D" id="3.40.50.620">
    <property type="entry name" value="HUPs"/>
    <property type="match status" value="1"/>
</dbReference>
<dbReference type="Proteomes" id="UP000176923">
    <property type="component" value="Unassembled WGS sequence"/>
</dbReference>
<name>A0A1F5ZTL4_9BACT</name>
<evidence type="ECO:0000256" key="2">
    <source>
        <dbReference type="ARBA" id="ARBA00005019"/>
    </source>
</evidence>
<comment type="function">
    <text evidence="1 10">Catalyzes the reversible adenylation of nicotinate mononucleotide (NaMN) to nicotinic acid adenine dinucleotide (NaAD).</text>
</comment>
<evidence type="ECO:0000256" key="3">
    <source>
        <dbReference type="ARBA" id="ARBA00022642"/>
    </source>
</evidence>
<dbReference type="EMBL" id="MFJL01000019">
    <property type="protein sequence ID" value="OGG15665.1"/>
    <property type="molecule type" value="Genomic_DNA"/>
</dbReference>
<comment type="caution">
    <text evidence="12">The sequence shown here is derived from an EMBL/GenBank/DDBJ whole genome shotgun (WGS) entry which is preliminary data.</text>
</comment>
<comment type="catalytic activity">
    <reaction evidence="9 10">
        <text>nicotinate beta-D-ribonucleotide + ATP + H(+) = deamido-NAD(+) + diphosphate</text>
        <dbReference type="Rhea" id="RHEA:22860"/>
        <dbReference type="ChEBI" id="CHEBI:15378"/>
        <dbReference type="ChEBI" id="CHEBI:30616"/>
        <dbReference type="ChEBI" id="CHEBI:33019"/>
        <dbReference type="ChEBI" id="CHEBI:57502"/>
        <dbReference type="ChEBI" id="CHEBI:58437"/>
        <dbReference type="EC" id="2.7.7.18"/>
    </reaction>
</comment>
<sequence>MNIAILGGRFDPPHIWHYWTAQQVLENVPGIEEVWLLPDYQNAFKPIVASALERIEMLHYLETGRIRLSTIAAAHEETTFTIDIAHELSGDTANRYYWIVGSDIAGEFSKWRDYQKLTKILQFLVFPRKDYPIKNLPFGFKRVEGNLMLSNISSSLIRDRVKVGKTISGLVYPEVEDYIKRKNLYK</sequence>
<organism evidence="12 13">
    <name type="scientific">Candidatus Gottesmanbacteria bacterium RIFCSPHIGHO2_02_FULL_39_11</name>
    <dbReference type="NCBI Taxonomy" id="1798382"/>
    <lineage>
        <taxon>Bacteria</taxon>
        <taxon>Candidatus Gottesmaniibacteriota</taxon>
    </lineage>
</organism>
<dbReference type="Pfam" id="PF01467">
    <property type="entry name" value="CTP_transf_like"/>
    <property type="match status" value="1"/>
</dbReference>
<keyword evidence="3 10" id="KW-0662">Pyridine nucleotide biosynthesis</keyword>
<keyword evidence="8 10" id="KW-0520">NAD</keyword>
<evidence type="ECO:0000313" key="12">
    <source>
        <dbReference type="EMBL" id="OGG15665.1"/>
    </source>
</evidence>
<evidence type="ECO:0000256" key="1">
    <source>
        <dbReference type="ARBA" id="ARBA00002324"/>
    </source>
</evidence>
<keyword evidence="5 10" id="KW-0548">Nucleotidyltransferase</keyword>
<evidence type="ECO:0000256" key="7">
    <source>
        <dbReference type="ARBA" id="ARBA00022840"/>
    </source>
</evidence>
<feature type="domain" description="Cytidyltransferase-like" evidence="11">
    <location>
        <begin position="5"/>
        <end position="160"/>
    </location>
</feature>
<protein>
    <recommendedName>
        <fullName evidence="10">Probable nicotinate-nucleotide adenylyltransferase</fullName>
        <ecNumber evidence="10">2.7.7.18</ecNumber>
    </recommendedName>
    <alternativeName>
        <fullName evidence="10">Deamido-NAD(+) diphosphorylase</fullName>
    </alternativeName>
    <alternativeName>
        <fullName evidence="10">Deamido-NAD(+) pyrophosphorylase</fullName>
    </alternativeName>
    <alternativeName>
        <fullName evidence="10">Nicotinate mononucleotide adenylyltransferase</fullName>
        <shortName evidence="10">NaMN adenylyltransferase</shortName>
    </alternativeName>
</protein>
<evidence type="ECO:0000256" key="8">
    <source>
        <dbReference type="ARBA" id="ARBA00023027"/>
    </source>
</evidence>
<dbReference type="SUPFAM" id="SSF52374">
    <property type="entry name" value="Nucleotidylyl transferase"/>
    <property type="match status" value="1"/>
</dbReference>
<dbReference type="PANTHER" id="PTHR39321:SF3">
    <property type="entry name" value="PHOSPHOPANTETHEINE ADENYLYLTRANSFERASE"/>
    <property type="match status" value="1"/>
</dbReference>
<dbReference type="GO" id="GO:0004515">
    <property type="term" value="F:nicotinate-nucleotide adenylyltransferase activity"/>
    <property type="evidence" value="ECO:0007669"/>
    <property type="project" value="UniProtKB-UniRule"/>
</dbReference>
<comment type="pathway">
    <text evidence="2 10">Cofactor biosynthesis; NAD(+) biosynthesis; deamido-NAD(+) from nicotinate D-ribonucleotide: step 1/1.</text>
</comment>
<evidence type="ECO:0000256" key="10">
    <source>
        <dbReference type="HAMAP-Rule" id="MF_00244"/>
    </source>
</evidence>